<organism evidence="1 2">
    <name type="scientific">Perca fluviatilis</name>
    <name type="common">European perch</name>
    <dbReference type="NCBI Taxonomy" id="8168"/>
    <lineage>
        <taxon>Eukaryota</taxon>
        <taxon>Metazoa</taxon>
        <taxon>Chordata</taxon>
        <taxon>Craniata</taxon>
        <taxon>Vertebrata</taxon>
        <taxon>Euteleostomi</taxon>
        <taxon>Actinopterygii</taxon>
        <taxon>Neopterygii</taxon>
        <taxon>Teleostei</taxon>
        <taxon>Neoteleostei</taxon>
        <taxon>Acanthomorphata</taxon>
        <taxon>Eupercaria</taxon>
        <taxon>Perciformes</taxon>
        <taxon>Percoidei</taxon>
        <taxon>Percidae</taxon>
        <taxon>Percinae</taxon>
        <taxon>Perca</taxon>
    </lineage>
</organism>
<proteinExistence type="predicted"/>
<reference evidence="1 2" key="1">
    <citation type="submission" date="2019-06" db="EMBL/GenBank/DDBJ databases">
        <title>A chromosome-scale genome assembly of the European perch, Perca fluviatilis.</title>
        <authorList>
            <person name="Roques C."/>
            <person name="Zahm M."/>
            <person name="Cabau C."/>
            <person name="Klopp C."/>
            <person name="Bouchez O."/>
            <person name="Donnadieu C."/>
            <person name="Kuhl H."/>
            <person name="Gislard M."/>
            <person name="Guendouz S."/>
            <person name="Journot L."/>
            <person name="Haffray P."/>
            <person name="Bestin A."/>
            <person name="Morvezen R."/>
            <person name="Feron R."/>
            <person name="Wen M."/>
            <person name="Jouanno E."/>
            <person name="Herpin A."/>
            <person name="Schartl M."/>
            <person name="Postlethwait J."/>
            <person name="Schaerlinger B."/>
            <person name="Chardard D."/>
            <person name="Lecocq T."/>
            <person name="Poncet C."/>
            <person name="Jaffrelo L."/>
            <person name="Lampietro C."/>
            <person name="Guiguen Y."/>
        </authorList>
    </citation>
    <scope>NUCLEOTIDE SEQUENCE [LARGE SCALE GENOMIC DNA]</scope>
    <source>
        <tissue evidence="1">Blood</tissue>
    </source>
</reference>
<dbReference type="EMBL" id="VHII01000011">
    <property type="protein sequence ID" value="KAF1383921.1"/>
    <property type="molecule type" value="Genomic_DNA"/>
</dbReference>
<sequence length="81" mass="9141">MQAYTSQCTVLNHSPLGSHDWPHHHLSKSTCAVFSYSSSHTQPIAGLYTLAIKTYIVHKNQLFCGEVLNHLSMTFCWLFAC</sequence>
<evidence type="ECO:0000313" key="2">
    <source>
        <dbReference type="Proteomes" id="UP000465112"/>
    </source>
</evidence>
<evidence type="ECO:0000313" key="1">
    <source>
        <dbReference type="EMBL" id="KAF1383921.1"/>
    </source>
</evidence>
<dbReference type="AlphaFoldDB" id="A0A6A5E5E5"/>
<keyword evidence="2" id="KW-1185">Reference proteome</keyword>
<name>A0A6A5E5E5_PERFL</name>
<comment type="caution">
    <text evidence="1">The sequence shown here is derived from an EMBL/GenBank/DDBJ whole genome shotgun (WGS) entry which is preliminary data.</text>
</comment>
<accession>A0A6A5E5E5</accession>
<gene>
    <name evidence="1" type="ORF">PFLUV_G00136860</name>
</gene>
<protein>
    <submittedName>
        <fullName evidence="1">Uncharacterized protein</fullName>
    </submittedName>
</protein>
<dbReference type="Proteomes" id="UP000465112">
    <property type="component" value="Chromosome 11"/>
</dbReference>